<feature type="coiled-coil region" evidence="1">
    <location>
        <begin position="182"/>
        <end position="209"/>
    </location>
</feature>
<protein>
    <submittedName>
        <fullName evidence="2">Uncharacterized protein</fullName>
    </submittedName>
</protein>
<dbReference type="EMBL" id="AP009608">
    <property type="protein sequence ID" value="BAH69892.1"/>
    <property type="molecule type" value="Genomic_DNA"/>
</dbReference>
<name>C4XFH0_MYCFP</name>
<keyword evidence="3" id="KW-1185">Reference proteome</keyword>
<evidence type="ECO:0000256" key="1">
    <source>
        <dbReference type="SAM" id="Coils"/>
    </source>
</evidence>
<proteinExistence type="predicted"/>
<keyword evidence="1" id="KW-0175">Coiled coil</keyword>
<sequence>MKVESSSSPTFKVQVERSFKTAQANYLPILNGKNLEESNKIANDLNNYFNEKLRKNIEVKENHFGKVINGDYKIIERFIRIVTANTIQYDYKYYYPYNPENGKRVFLNDRSKVYVLIDKDGSIYIDILGIEKFPTKTLTREELNEYQLFVHNLGVTESTISKLLYTKIKSTNSFYNLIESKIEKLKNLLLTLNLDKNKLESEIKDFTHNICKINKKIGELIQF</sequence>
<dbReference type="Proteomes" id="UP000006810">
    <property type="component" value="Chromosome"/>
</dbReference>
<evidence type="ECO:0000313" key="3">
    <source>
        <dbReference type="Proteomes" id="UP000006810"/>
    </source>
</evidence>
<dbReference type="KEGG" id="mfp:MBIO_0627"/>
<gene>
    <name evidence="2" type="ordered locus">MBIO_0627</name>
</gene>
<dbReference type="HOGENOM" id="CLU_1239036_0_0_14"/>
<dbReference type="AlphaFoldDB" id="C4XFH0"/>
<reference evidence="2 3" key="1">
    <citation type="journal article" date="2009" name="Curr. Microbiol.">
        <title>Molecular cloning and expression of a novel cholinephosphotransferase involved in glycoglycerophospholipid biosynthesis of Mycoplasma fermentans.</title>
        <authorList>
            <person name="Ishida N."/>
            <person name="Irikura D."/>
            <person name="Matsuda K."/>
            <person name="Sato S."/>
            <person name="Asano K."/>
        </authorList>
    </citation>
    <scope>NUCLEOTIDE SEQUENCE [LARGE SCALE GENOMIC DNA]</scope>
    <source>
        <strain evidence="3">ATCC 19989 / NBRC 14854 / NCTC 10117 / PG18</strain>
    </source>
</reference>
<evidence type="ECO:0000313" key="2">
    <source>
        <dbReference type="EMBL" id="BAH69892.1"/>
    </source>
</evidence>
<dbReference type="PATRIC" id="fig|496833.3.peg.219"/>
<organism evidence="2 3">
    <name type="scientific">Mycoplasmopsis fermentans (strain ATCC 19989 / NBRC 14854 / NCTC 10117 / PG18)</name>
    <name type="common">Mycoplasma fermentans</name>
    <dbReference type="NCBI Taxonomy" id="496833"/>
    <lineage>
        <taxon>Bacteria</taxon>
        <taxon>Bacillati</taxon>
        <taxon>Mycoplasmatota</taxon>
        <taxon>Mycoplasmoidales</taxon>
        <taxon>Metamycoplasmataceae</taxon>
        <taxon>Mycoplasmopsis</taxon>
    </lineage>
</organism>
<accession>C4XFH0</accession>